<evidence type="ECO:0000313" key="3">
    <source>
        <dbReference type="EMBL" id="KAK4190891.1"/>
    </source>
</evidence>
<organism evidence="3 4">
    <name type="scientific">Podospora australis</name>
    <dbReference type="NCBI Taxonomy" id="1536484"/>
    <lineage>
        <taxon>Eukaryota</taxon>
        <taxon>Fungi</taxon>
        <taxon>Dikarya</taxon>
        <taxon>Ascomycota</taxon>
        <taxon>Pezizomycotina</taxon>
        <taxon>Sordariomycetes</taxon>
        <taxon>Sordariomycetidae</taxon>
        <taxon>Sordariales</taxon>
        <taxon>Podosporaceae</taxon>
        <taxon>Podospora</taxon>
    </lineage>
</organism>
<feature type="domain" description="Heterokaryon incompatibility" evidence="2">
    <location>
        <begin position="401"/>
        <end position="560"/>
    </location>
</feature>
<feature type="compositionally biased region" description="Basic and acidic residues" evidence="1">
    <location>
        <begin position="747"/>
        <end position="767"/>
    </location>
</feature>
<name>A0AAN6X088_9PEZI</name>
<dbReference type="AlphaFoldDB" id="A0AAN6X088"/>
<feature type="compositionally biased region" description="Acidic residues" evidence="1">
    <location>
        <begin position="92"/>
        <end position="104"/>
    </location>
</feature>
<feature type="region of interest" description="Disordered" evidence="1">
    <location>
        <begin position="815"/>
        <end position="888"/>
    </location>
</feature>
<feature type="compositionally biased region" description="Polar residues" evidence="1">
    <location>
        <begin position="768"/>
        <end position="786"/>
    </location>
</feature>
<protein>
    <submittedName>
        <fullName evidence="3">Heterokaryon incompatibility protein-domain-containing protein</fullName>
    </submittedName>
</protein>
<keyword evidence="4" id="KW-1185">Reference proteome</keyword>
<sequence length="907" mass="102832">MAYSACFICLRSQGLMTSFNAQSPEWATIQAASESVSHDFARTYCLGCANAIKTFHPGVRRFCQRMMDNTRTTVENNLRATGEWENRYEVSSGDEEGAESDTSEDGGVVTEEEKERARAVLASFGGRQKLPSFFSPFLGTPTDDINHEEGQYERTMMKTMVEMTTETVLEMEVVATQVILLRPDCTASSTVTMSTTVRITDLPTSSPSSHSIAVDGRRYQSPCCMLSRVADGDRVPRHRTPVSSPWDQARSWKLCEICSSIFSKDQHEDIEDFRDWAGWIGYGTALKNSKDKKCSFCNLLQQVHEHPRLLGNAMALKQPEQLDPIRIIWRKQATVVFQSFSWNRLIIRPAHCHCHEGPWPLPRRMPGPWDQPDFPSRVVKLLGNDDIKVVKFDAKSMAGLFVALSHCWGSKSELVRRPPYRLTRSTKHHLRSDGVSAGKLPLTLQHAVMLCRLLGLEYIWTDSLCILQSEGMNDMEALRDWETESTKMKTIYSKALLTIIAASPLSCHQGFFPAKLTRLEIRKTLPSGMGIYAALGNDEGDFWGSLEQEPLEKRGWTYQEELLSTRCVRFATNDIQWKCNAETAAMLGQSASPDYLSKWSVRSPMVMWERMRDTFMDPYGRVSDGSITIRAPIFSCHVHATTDRAFLDPDGLLSLTSDQDFLGRPRWGVVWDCPTERFLLPNGKASLRRSRAISQVRFENTDALVLAEHENDETEWEECESELEGYKSEWEDSELKSDGDTMLERRARATSKQRSEPHALQEPEWRTQGHTYNSGDSQREYNNPRNPSREVRNEYSVPAAAVALGVDVQTESLVTAEPQALYEDKWEDPESEWETEEESEWEPEEESAAPPELELEQEADRQASVTVAEENSDRGLKGKGEARKEKQATIPGIWVREDLVRIVIPLG</sequence>
<evidence type="ECO:0000259" key="2">
    <source>
        <dbReference type="Pfam" id="PF06985"/>
    </source>
</evidence>
<evidence type="ECO:0000313" key="4">
    <source>
        <dbReference type="Proteomes" id="UP001302126"/>
    </source>
</evidence>
<feature type="region of interest" description="Disordered" evidence="1">
    <location>
        <begin position="747"/>
        <end position="791"/>
    </location>
</feature>
<accession>A0AAN6X088</accession>
<dbReference type="EMBL" id="MU864362">
    <property type="protein sequence ID" value="KAK4190891.1"/>
    <property type="molecule type" value="Genomic_DNA"/>
</dbReference>
<feature type="compositionally biased region" description="Acidic residues" evidence="1">
    <location>
        <begin position="825"/>
        <end position="857"/>
    </location>
</feature>
<comment type="caution">
    <text evidence="3">The sequence shown here is derived from an EMBL/GenBank/DDBJ whole genome shotgun (WGS) entry which is preliminary data.</text>
</comment>
<feature type="compositionally biased region" description="Basic and acidic residues" evidence="1">
    <location>
        <begin position="871"/>
        <end position="887"/>
    </location>
</feature>
<dbReference type="Pfam" id="PF06985">
    <property type="entry name" value="HET"/>
    <property type="match status" value="1"/>
</dbReference>
<dbReference type="PANTHER" id="PTHR33112:SF16">
    <property type="entry name" value="HETEROKARYON INCOMPATIBILITY DOMAIN-CONTAINING PROTEIN"/>
    <property type="match status" value="1"/>
</dbReference>
<reference evidence="3" key="1">
    <citation type="journal article" date="2023" name="Mol. Phylogenet. Evol.">
        <title>Genome-scale phylogeny and comparative genomics of the fungal order Sordariales.</title>
        <authorList>
            <person name="Hensen N."/>
            <person name="Bonometti L."/>
            <person name="Westerberg I."/>
            <person name="Brannstrom I.O."/>
            <person name="Guillou S."/>
            <person name="Cros-Aarteil S."/>
            <person name="Calhoun S."/>
            <person name="Haridas S."/>
            <person name="Kuo A."/>
            <person name="Mondo S."/>
            <person name="Pangilinan J."/>
            <person name="Riley R."/>
            <person name="LaButti K."/>
            <person name="Andreopoulos B."/>
            <person name="Lipzen A."/>
            <person name="Chen C."/>
            <person name="Yan M."/>
            <person name="Daum C."/>
            <person name="Ng V."/>
            <person name="Clum A."/>
            <person name="Steindorff A."/>
            <person name="Ohm R.A."/>
            <person name="Martin F."/>
            <person name="Silar P."/>
            <person name="Natvig D.O."/>
            <person name="Lalanne C."/>
            <person name="Gautier V."/>
            <person name="Ament-Velasquez S.L."/>
            <person name="Kruys A."/>
            <person name="Hutchinson M.I."/>
            <person name="Powell A.J."/>
            <person name="Barry K."/>
            <person name="Miller A.N."/>
            <person name="Grigoriev I.V."/>
            <person name="Debuchy R."/>
            <person name="Gladieux P."/>
            <person name="Hiltunen Thoren M."/>
            <person name="Johannesson H."/>
        </authorList>
    </citation>
    <scope>NUCLEOTIDE SEQUENCE</scope>
    <source>
        <strain evidence="3">PSN309</strain>
    </source>
</reference>
<reference evidence="3" key="2">
    <citation type="submission" date="2023-05" db="EMBL/GenBank/DDBJ databases">
        <authorList>
            <consortium name="Lawrence Berkeley National Laboratory"/>
            <person name="Steindorff A."/>
            <person name="Hensen N."/>
            <person name="Bonometti L."/>
            <person name="Westerberg I."/>
            <person name="Brannstrom I.O."/>
            <person name="Guillou S."/>
            <person name="Cros-Aarteil S."/>
            <person name="Calhoun S."/>
            <person name="Haridas S."/>
            <person name="Kuo A."/>
            <person name="Mondo S."/>
            <person name="Pangilinan J."/>
            <person name="Riley R."/>
            <person name="Labutti K."/>
            <person name="Andreopoulos B."/>
            <person name="Lipzen A."/>
            <person name="Chen C."/>
            <person name="Yanf M."/>
            <person name="Daum C."/>
            <person name="Ng V."/>
            <person name="Clum A."/>
            <person name="Ohm R."/>
            <person name="Martin F."/>
            <person name="Silar P."/>
            <person name="Natvig D."/>
            <person name="Lalanne C."/>
            <person name="Gautier V."/>
            <person name="Ament-Velasquez S.L."/>
            <person name="Kruys A."/>
            <person name="Hutchinson M.I."/>
            <person name="Powell A.J."/>
            <person name="Barry K."/>
            <person name="Miller A.N."/>
            <person name="Grigoriev I.V."/>
            <person name="Debuchy R."/>
            <person name="Gladieux P."/>
            <person name="Thoren M.H."/>
            <person name="Johannesson H."/>
        </authorList>
    </citation>
    <scope>NUCLEOTIDE SEQUENCE</scope>
    <source>
        <strain evidence="3">PSN309</strain>
    </source>
</reference>
<gene>
    <name evidence="3" type="ORF">QBC35DRAFT_471266</name>
</gene>
<dbReference type="InterPro" id="IPR010730">
    <property type="entry name" value="HET"/>
</dbReference>
<dbReference type="PANTHER" id="PTHR33112">
    <property type="entry name" value="DOMAIN PROTEIN, PUTATIVE-RELATED"/>
    <property type="match status" value="1"/>
</dbReference>
<evidence type="ECO:0000256" key="1">
    <source>
        <dbReference type="SAM" id="MobiDB-lite"/>
    </source>
</evidence>
<proteinExistence type="predicted"/>
<dbReference type="Proteomes" id="UP001302126">
    <property type="component" value="Unassembled WGS sequence"/>
</dbReference>
<feature type="region of interest" description="Disordered" evidence="1">
    <location>
        <begin position="87"/>
        <end position="112"/>
    </location>
</feature>